<name>A0A645F9Z3_9ZZZZ</name>
<sequence>MRGESVEDKGQRQGEDPQERRQAEGCPGGRELSSRLRGLHTSVHREAGDGIRRFRDKDELGEVHRSSSGAGQGLRALEETHDEYAGSVYSMGQQADRGHRGLPDGHQSEQGPEEIQEV</sequence>
<dbReference type="AlphaFoldDB" id="A0A645F9Z3"/>
<protein>
    <submittedName>
        <fullName evidence="2">Uncharacterized protein</fullName>
    </submittedName>
</protein>
<feature type="compositionally biased region" description="Basic and acidic residues" evidence="1">
    <location>
        <begin position="96"/>
        <end position="107"/>
    </location>
</feature>
<evidence type="ECO:0000313" key="2">
    <source>
        <dbReference type="EMBL" id="MPN11121.1"/>
    </source>
</evidence>
<feature type="region of interest" description="Disordered" evidence="1">
    <location>
        <begin position="1"/>
        <end position="118"/>
    </location>
</feature>
<evidence type="ECO:0000256" key="1">
    <source>
        <dbReference type="SAM" id="MobiDB-lite"/>
    </source>
</evidence>
<organism evidence="2">
    <name type="scientific">bioreactor metagenome</name>
    <dbReference type="NCBI Taxonomy" id="1076179"/>
    <lineage>
        <taxon>unclassified sequences</taxon>
        <taxon>metagenomes</taxon>
        <taxon>ecological metagenomes</taxon>
    </lineage>
</organism>
<feature type="compositionally biased region" description="Basic and acidic residues" evidence="1">
    <location>
        <begin position="1"/>
        <end position="23"/>
    </location>
</feature>
<accession>A0A645F9Z3</accession>
<comment type="caution">
    <text evidence="2">The sequence shown here is derived from an EMBL/GenBank/DDBJ whole genome shotgun (WGS) entry which is preliminary data.</text>
</comment>
<proteinExistence type="predicted"/>
<gene>
    <name evidence="2" type="ORF">SDC9_158422</name>
</gene>
<reference evidence="2" key="1">
    <citation type="submission" date="2019-08" db="EMBL/GenBank/DDBJ databases">
        <authorList>
            <person name="Kucharzyk K."/>
            <person name="Murdoch R.W."/>
            <person name="Higgins S."/>
            <person name="Loffler F."/>
        </authorList>
    </citation>
    <scope>NUCLEOTIDE SEQUENCE</scope>
</reference>
<dbReference type="EMBL" id="VSSQ01057316">
    <property type="protein sequence ID" value="MPN11121.1"/>
    <property type="molecule type" value="Genomic_DNA"/>
</dbReference>
<feature type="compositionally biased region" description="Basic and acidic residues" evidence="1">
    <location>
        <begin position="43"/>
        <end position="65"/>
    </location>
</feature>